<feature type="compositionally biased region" description="Basic and acidic residues" evidence="1">
    <location>
        <begin position="329"/>
        <end position="339"/>
    </location>
</feature>
<feature type="chain" id="PRO_5003120685" evidence="2">
    <location>
        <begin position="20"/>
        <end position="531"/>
    </location>
</feature>
<dbReference type="VEuPathDB" id="FungiDB:SCHCODRAFT_02345975"/>
<dbReference type="EMBL" id="GL377308">
    <property type="protein sequence ID" value="EFI95210.1"/>
    <property type="molecule type" value="Genomic_DNA"/>
</dbReference>
<feature type="compositionally biased region" description="Polar residues" evidence="1">
    <location>
        <begin position="257"/>
        <end position="267"/>
    </location>
</feature>
<feature type="compositionally biased region" description="Polar residues" evidence="1">
    <location>
        <begin position="167"/>
        <end position="179"/>
    </location>
</feature>
<dbReference type="Proteomes" id="UP000007431">
    <property type="component" value="Unassembled WGS sequence"/>
</dbReference>
<feature type="signal peptide" evidence="2">
    <location>
        <begin position="1"/>
        <end position="19"/>
    </location>
</feature>
<gene>
    <name evidence="3" type="ORF">SCHCODRAFT_110534</name>
</gene>
<accession>D8Q9B5</accession>
<organism evidence="4">
    <name type="scientific">Schizophyllum commune (strain H4-8 / FGSC 9210)</name>
    <name type="common">Split gill fungus</name>
    <dbReference type="NCBI Taxonomy" id="578458"/>
    <lineage>
        <taxon>Eukaryota</taxon>
        <taxon>Fungi</taxon>
        <taxon>Dikarya</taxon>
        <taxon>Basidiomycota</taxon>
        <taxon>Agaricomycotina</taxon>
        <taxon>Agaricomycetes</taxon>
        <taxon>Agaricomycetidae</taxon>
        <taxon>Agaricales</taxon>
        <taxon>Schizophyllaceae</taxon>
        <taxon>Schizophyllum</taxon>
    </lineage>
</organism>
<sequence>MRFQLLLAVLPIVISGALAGTDMEADTNAIPAPPGAGDGDHHKVKAIAGTDSTPSVKFDRDLHTEDETNAVPSPDTSDAQGHTVHGKLDSDLFPKAPATPRKLHMEQENDSMPKQPGASDAQGQKAEGGIDNDSVPDTPLTSRRLHEEGKTDAVPSTPNAGDAQGHSVKTNTDSDTVPQLPNAPRAVHSEGKTDAVPSTPNSSDAQGHSVGAAADSDSVPQAPKSSRDVHGNTNAIPSTPNSSDAQGHSAHMAVDNSEPSSVPSSAPNTPPGRRGDKGFVEDRRIVTNGAASNPHARQVHNADYEAAPPPAPTASSQPNARRMQKKRVTAHDTDGKKMGEGSGAVTSTERTIRVARGMEVTIAMGGPASVSTGVSAPPSAAKPSVDAHGVSVTSVPDTAVTAGLGMRPPVPNSLTQRGLPALPTPAASSGSASSSSTSTASASSTSGAAVPSLPVSPPVGVPPSVRDLPVAPPALPVPSSSASSSTTSSTASASSTAGAAVPTLPVSPPVQPPHAPRSGPAQWIETHEQKN</sequence>
<keyword evidence="4" id="KW-1185">Reference proteome</keyword>
<feature type="compositionally biased region" description="Polar residues" evidence="1">
    <location>
        <begin position="196"/>
        <end position="206"/>
    </location>
</feature>
<feature type="compositionally biased region" description="Polar residues" evidence="1">
    <location>
        <begin position="70"/>
        <end position="80"/>
    </location>
</feature>
<protein>
    <submittedName>
        <fullName evidence="3">Uncharacterized protein</fullName>
    </submittedName>
</protein>
<feature type="compositionally biased region" description="Low complexity" evidence="1">
    <location>
        <begin position="426"/>
        <end position="453"/>
    </location>
</feature>
<evidence type="ECO:0000313" key="3">
    <source>
        <dbReference type="EMBL" id="EFI95210.1"/>
    </source>
</evidence>
<feature type="compositionally biased region" description="Polar residues" evidence="1">
    <location>
        <begin position="231"/>
        <end position="246"/>
    </location>
</feature>
<dbReference type="OMA" id="ITQQYNT"/>
<feature type="compositionally biased region" description="Basic and acidic residues" evidence="1">
    <location>
        <begin position="273"/>
        <end position="285"/>
    </location>
</feature>
<reference evidence="3 4" key="1">
    <citation type="journal article" date="2010" name="Nat. Biotechnol.">
        <title>Genome sequence of the model mushroom Schizophyllum commune.</title>
        <authorList>
            <person name="Ohm R.A."/>
            <person name="de Jong J.F."/>
            <person name="Lugones L.G."/>
            <person name="Aerts A."/>
            <person name="Kothe E."/>
            <person name="Stajich J.E."/>
            <person name="de Vries R.P."/>
            <person name="Record E."/>
            <person name="Levasseur A."/>
            <person name="Baker S.E."/>
            <person name="Bartholomew K.A."/>
            <person name="Coutinho P.M."/>
            <person name="Erdmann S."/>
            <person name="Fowler T.J."/>
            <person name="Gathman A.C."/>
            <person name="Lombard V."/>
            <person name="Henrissat B."/>
            <person name="Knabe N."/>
            <person name="Kuees U."/>
            <person name="Lilly W.W."/>
            <person name="Lindquist E."/>
            <person name="Lucas S."/>
            <person name="Magnuson J.K."/>
            <person name="Piumi F."/>
            <person name="Raudaskoski M."/>
            <person name="Salamov A."/>
            <person name="Schmutz J."/>
            <person name="Schwarze F.W.M.R."/>
            <person name="vanKuyk P.A."/>
            <person name="Horton J.S."/>
            <person name="Grigoriev I.V."/>
            <person name="Woesten H.A.B."/>
        </authorList>
    </citation>
    <scope>NUCLEOTIDE SEQUENCE [LARGE SCALE GENOMIC DNA]</scope>
    <source>
        <strain evidence="4">H4-8 / FGSC 9210</strain>
    </source>
</reference>
<dbReference type="OrthoDB" id="10325654at2759"/>
<feature type="compositionally biased region" description="Low complexity" evidence="1">
    <location>
        <begin position="477"/>
        <end position="504"/>
    </location>
</feature>
<feature type="region of interest" description="Disordered" evidence="1">
    <location>
        <begin position="366"/>
        <end position="531"/>
    </location>
</feature>
<feature type="region of interest" description="Disordered" evidence="1">
    <location>
        <begin position="31"/>
        <end position="352"/>
    </location>
</feature>
<feature type="compositionally biased region" description="Pro residues" evidence="1">
    <location>
        <begin position="505"/>
        <end position="515"/>
    </location>
</feature>
<name>D8Q9B5_SCHCM</name>
<dbReference type="InParanoid" id="D8Q9B5"/>
<feature type="compositionally biased region" description="Basic and acidic residues" evidence="1">
    <location>
        <begin position="57"/>
        <end position="66"/>
    </location>
</feature>
<evidence type="ECO:0000256" key="1">
    <source>
        <dbReference type="SAM" id="MobiDB-lite"/>
    </source>
</evidence>
<evidence type="ECO:0000313" key="4">
    <source>
        <dbReference type="Proteomes" id="UP000007431"/>
    </source>
</evidence>
<dbReference type="HOGENOM" id="CLU_513040_0_0_1"/>
<dbReference type="AlphaFoldDB" id="D8Q9B5"/>
<proteinExistence type="predicted"/>
<feature type="non-terminal residue" evidence="3">
    <location>
        <position position="531"/>
    </location>
</feature>
<evidence type="ECO:0000256" key="2">
    <source>
        <dbReference type="SAM" id="SignalP"/>
    </source>
</evidence>
<keyword evidence="2" id="KW-0732">Signal</keyword>